<dbReference type="EMBL" id="BMAU01021436">
    <property type="protein sequence ID" value="GFY36322.1"/>
    <property type="molecule type" value="Genomic_DNA"/>
</dbReference>
<accession>A0A8X6WJJ9</accession>
<organism evidence="1 2">
    <name type="scientific">Trichonephila clavipes</name>
    <name type="common">Golden silk orbweaver</name>
    <name type="synonym">Nephila clavipes</name>
    <dbReference type="NCBI Taxonomy" id="2585209"/>
    <lineage>
        <taxon>Eukaryota</taxon>
        <taxon>Metazoa</taxon>
        <taxon>Ecdysozoa</taxon>
        <taxon>Arthropoda</taxon>
        <taxon>Chelicerata</taxon>
        <taxon>Arachnida</taxon>
        <taxon>Araneae</taxon>
        <taxon>Araneomorphae</taxon>
        <taxon>Entelegynae</taxon>
        <taxon>Araneoidea</taxon>
        <taxon>Nephilidae</taxon>
        <taxon>Trichonephila</taxon>
    </lineage>
</organism>
<evidence type="ECO:0000313" key="1">
    <source>
        <dbReference type="EMBL" id="GFY36322.1"/>
    </source>
</evidence>
<dbReference type="Proteomes" id="UP000887159">
    <property type="component" value="Unassembled WGS sequence"/>
</dbReference>
<evidence type="ECO:0000313" key="2">
    <source>
        <dbReference type="Proteomes" id="UP000887159"/>
    </source>
</evidence>
<comment type="caution">
    <text evidence="1">The sequence shown here is derived from an EMBL/GenBank/DDBJ whole genome shotgun (WGS) entry which is preliminary data.</text>
</comment>
<keyword evidence="2" id="KW-1185">Reference proteome</keyword>
<protein>
    <submittedName>
        <fullName evidence="1">Uncharacterized protein</fullName>
    </submittedName>
</protein>
<reference evidence="1" key="1">
    <citation type="submission" date="2020-08" db="EMBL/GenBank/DDBJ databases">
        <title>Multicomponent nature underlies the extraordinary mechanical properties of spider dragline silk.</title>
        <authorList>
            <person name="Kono N."/>
            <person name="Nakamura H."/>
            <person name="Mori M."/>
            <person name="Yoshida Y."/>
            <person name="Ohtoshi R."/>
            <person name="Malay A.D."/>
            <person name="Moran D.A.P."/>
            <person name="Tomita M."/>
            <person name="Numata K."/>
            <person name="Arakawa K."/>
        </authorList>
    </citation>
    <scope>NUCLEOTIDE SEQUENCE</scope>
</reference>
<proteinExistence type="predicted"/>
<dbReference type="AlphaFoldDB" id="A0A8X6WJJ9"/>
<name>A0A8X6WJJ9_TRICX</name>
<sequence length="70" mass="7999">MCIQSVDDEPMEMTNRTLSWVTLGPLALVEGTVKAVDNLRKFTNQLNSYMTSVFHRKWNLPAGQRPMSKD</sequence>
<gene>
    <name evidence="1" type="ORF">TNCV_3450251</name>
</gene>